<dbReference type="OrthoDB" id="4357141at2759"/>
<feature type="domain" description="DUF7907" evidence="1">
    <location>
        <begin position="54"/>
        <end position="195"/>
    </location>
</feature>
<evidence type="ECO:0000259" key="1">
    <source>
        <dbReference type="Pfam" id="PF25484"/>
    </source>
</evidence>
<dbReference type="Pfam" id="PF25484">
    <property type="entry name" value="DUF7907"/>
    <property type="match status" value="1"/>
</dbReference>
<reference evidence="2" key="1">
    <citation type="submission" date="2021-07" db="EMBL/GenBank/DDBJ databases">
        <authorList>
            <person name="Branca A.L. A."/>
        </authorList>
    </citation>
    <scope>NUCLEOTIDE SEQUENCE</scope>
</reference>
<protein>
    <recommendedName>
        <fullName evidence="1">DUF7907 domain-containing protein</fullName>
    </recommendedName>
</protein>
<evidence type="ECO:0000313" key="2">
    <source>
        <dbReference type="EMBL" id="CAG8092423.1"/>
    </source>
</evidence>
<accession>A0A9W4HQZ3</accession>
<gene>
    <name evidence="2" type="ORF">PNAL_LOCUS4453</name>
</gene>
<dbReference type="AlphaFoldDB" id="A0A9W4HQZ3"/>
<dbReference type="InterPro" id="IPR057229">
    <property type="entry name" value="DUF7907"/>
</dbReference>
<comment type="caution">
    <text evidence="2">The sequence shown here is derived from an EMBL/GenBank/DDBJ whole genome shotgun (WGS) entry which is preliminary data.</text>
</comment>
<proteinExistence type="predicted"/>
<dbReference type="Proteomes" id="UP001153461">
    <property type="component" value="Unassembled WGS sequence"/>
</dbReference>
<sequence length="198" mass="21868">MVEIPDSQLNSLLHSHTPIWNPRPTPTTRMKTLTSLLMLAASAIVTPVASTSSSEHFHLKSIGATNQEHNNLYVYAYHTGTGLNDAVLTKDVNTASSIYLNGTNAFFDFNTKLLWGVVATGDNKFTAWEPILINAGQGSNGFSVKGNSFMWSEASGFGGWLVCHWYHNAPQLFYLNRYYDATIPSSCSKIQPKAEYIN</sequence>
<dbReference type="EMBL" id="CAJVNV010000173">
    <property type="protein sequence ID" value="CAG8092423.1"/>
    <property type="molecule type" value="Genomic_DNA"/>
</dbReference>
<organism evidence="2 3">
    <name type="scientific">Penicillium nalgiovense</name>
    <dbReference type="NCBI Taxonomy" id="60175"/>
    <lineage>
        <taxon>Eukaryota</taxon>
        <taxon>Fungi</taxon>
        <taxon>Dikarya</taxon>
        <taxon>Ascomycota</taxon>
        <taxon>Pezizomycotina</taxon>
        <taxon>Eurotiomycetes</taxon>
        <taxon>Eurotiomycetidae</taxon>
        <taxon>Eurotiales</taxon>
        <taxon>Aspergillaceae</taxon>
        <taxon>Penicillium</taxon>
    </lineage>
</organism>
<name>A0A9W4HQZ3_PENNA</name>
<evidence type="ECO:0000313" key="3">
    <source>
        <dbReference type="Proteomes" id="UP001153461"/>
    </source>
</evidence>